<dbReference type="EMBL" id="BKCJ010210470">
    <property type="protein sequence ID" value="GEY79562.1"/>
    <property type="molecule type" value="Genomic_DNA"/>
</dbReference>
<reference evidence="10" key="1">
    <citation type="journal article" date="2019" name="Sci. Rep.">
        <title>Draft genome of Tanacetum cinerariifolium, the natural source of mosquito coil.</title>
        <authorList>
            <person name="Yamashiro T."/>
            <person name="Shiraishi A."/>
            <person name="Satake H."/>
            <person name="Nakayama K."/>
        </authorList>
    </citation>
    <scope>NUCLEOTIDE SEQUENCE</scope>
</reference>
<dbReference type="Gene3D" id="3.30.420.10">
    <property type="entry name" value="Ribonuclease H-like superfamily/Ribonuclease H"/>
    <property type="match status" value="1"/>
</dbReference>
<dbReference type="InterPro" id="IPR012337">
    <property type="entry name" value="RNaseH-like_sf"/>
</dbReference>
<sequence length="550" mass="61987">MASMNTRLNIEKLDVNIVQKHGGSKQVGFKQLGLSVETGVHRVHDEKRVWFEDKQPEKKTNTDCLVKEQEKEYQTGRKIKTDNVFYSCNERSTQQCVKSGVAKHLGVAGTHQQNRLVDETNVTLFANVRCFLIQSGLSKVFWVEDTTRSMYLVNRSPSLTIGLKKPVDMLGSFGWLASIKQGILEPVMVKCIFLGYHKNIVGNKLWRLIDVTSKVVLYRNMGFNESGRYKKTFISSGVASSQEVQTQDLIYYHLARDREQHLACKLFGYREDSNGATFAVAAVEKIYAHESLNFNNTVSCEVISKWKAGLKDDMDARSDVYVLSNGYMKCSNDNDGYYWGIHQATKGLLDKAKENVLGMEIFKDQSGYTLRVSQSKFYNGKLVQTFLEGHSILSLEGSLSGDCDVEKNGKWSCIYAVGSQEYQMVCTRPDIASTDVGMLDGFDRRLQTYVQVFVAFDYAMGRSITRYGFMILGCARSLKANLQHMKALSTTKAGYMTFTEAWKKKIWLKGLLTESRYELRLVVGIATGALVKGGSRSEVPAQVEVAAYLY</sequence>
<keyword evidence="2" id="KW-0479">Metal-binding</keyword>
<organism evidence="10">
    <name type="scientific">Tanacetum cinerariifolium</name>
    <name type="common">Dalmatian daisy</name>
    <name type="synonym">Chrysanthemum cinerariifolium</name>
    <dbReference type="NCBI Taxonomy" id="118510"/>
    <lineage>
        <taxon>Eukaryota</taxon>
        <taxon>Viridiplantae</taxon>
        <taxon>Streptophyta</taxon>
        <taxon>Embryophyta</taxon>
        <taxon>Tracheophyta</taxon>
        <taxon>Spermatophyta</taxon>
        <taxon>Magnoliopsida</taxon>
        <taxon>eudicotyledons</taxon>
        <taxon>Gunneridae</taxon>
        <taxon>Pentapetalae</taxon>
        <taxon>asterids</taxon>
        <taxon>campanulids</taxon>
        <taxon>Asterales</taxon>
        <taxon>Asteraceae</taxon>
        <taxon>Asteroideae</taxon>
        <taxon>Anthemideae</taxon>
        <taxon>Anthemidinae</taxon>
        <taxon>Tanacetum</taxon>
    </lineage>
</organism>
<name>A0A699HX78_TANCI</name>
<keyword evidence="7" id="KW-0695">RNA-directed DNA polymerase</keyword>
<evidence type="ECO:0000256" key="9">
    <source>
        <dbReference type="ARBA" id="ARBA00023172"/>
    </source>
</evidence>
<protein>
    <submittedName>
        <fullName evidence="10">Zinc finger, CCHC-type</fullName>
    </submittedName>
</protein>
<keyword evidence="8" id="KW-0548">Nucleotidyltransferase</keyword>
<dbReference type="SUPFAM" id="SSF53098">
    <property type="entry name" value="Ribonuclease H-like"/>
    <property type="match status" value="1"/>
</dbReference>
<accession>A0A699HX78</accession>
<evidence type="ECO:0000256" key="3">
    <source>
        <dbReference type="ARBA" id="ARBA00022759"/>
    </source>
</evidence>
<evidence type="ECO:0000313" key="10">
    <source>
        <dbReference type="EMBL" id="GEY79562.1"/>
    </source>
</evidence>
<keyword evidence="6" id="KW-0229">DNA integration</keyword>
<evidence type="ECO:0000256" key="2">
    <source>
        <dbReference type="ARBA" id="ARBA00022723"/>
    </source>
</evidence>
<evidence type="ECO:0000256" key="8">
    <source>
        <dbReference type="ARBA" id="ARBA00022932"/>
    </source>
</evidence>
<dbReference type="PANTHER" id="PTHR42648">
    <property type="entry name" value="TRANSPOSASE, PUTATIVE-RELATED"/>
    <property type="match status" value="1"/>
</dbReference>
<dbReference type="GO" id="GO:0003964">
    <property type="term" value="F:RNA-directed DNA polymerase activity"/>
    <property type="evidence" value="ECO:0007669"/>
    <property type="project" value="UniProtKB-KW"/>
</dbReference>
<dbReference type="GO" id="GO:0016787">
    <property type="term" value="F:hydrolase activity"/>
    <property type="evidence" value="ECO:0007669"/>
    <property type="project" value="UniProtKB-KW"/>
</dbReference>
<dbReference type="GO" id="GO:0015074">
    <property type="term" value="P:DNA integration"/>
    <property type="evidence" value="ECO:0007669"/>
    <property type="project" value="UniProtKB-KW"/>
</dbReference>
<evidence type="ECO:0000256" key="7">
    <source>
        <dbReference type="ARBA" id="ARBA00022918"/>
    </source>
</evidence>
<dbReference type="GO" id="GO:0003676">
    <property type="term" value="F:nucleic acid binding"/>
    <property type="evidence" value="ECO:0007669"/>
    <property type="project" value="InterPro"/>
</dbReference>
<evidence type="ECO:0000256" key="5">
    <source>
        <dbReference type="ARBA" id="ARBA00022842"/>
    </source>
</evidence>
<dbReference type="GO" id="GO:0046872">
    <property type="term" value="F:metal ion binding"/>
    <property type="evidence" value="ECO:0007669"/>
    <property type="project" value="UniProtKB-KW"/>
</dbReference>
<evidence type="ECO:0000256" key="4">
    <source>
        <dbReference type="ARBA" id="ARBA00022801"/>
    </source>
</evidence>
<comment type="caution">
    <text evidence="10">The sequence shown here is derived from an EMBL/GenBank/DDBJ whole genome shotgun (WGS) entry which is preliminary data.</text>
</comment>
<dbReference type="InterPro" id="IPR036397">
    <property type="entry name" value="RNaseH_sf"/>
</dbReference>
<proteinExistence type="predicted"/>
<keyword evidence="9" id="KW-0233">DNA recombination</keyword>
<dbReference type="PANTHER" id="PTHR42648:SF11">
    <property type="entry name" value="TRANSPOSON TY4-P GAG-POL POLYPROTEIN"/>
    <property type="match status" value="1"/>
</dbReference>
<keyword evidence="3" id="KW-0255">Endonuclease</keyword>
<keyword evidence="1" id="KW-0540">Nuclease</keyword>
<dbReference type="GO" id="GO:0003887">
    <property type="term" value="F:DNA-directed DNA polymerase activity"/>
    <property type="evidence" value="ECO:0007669"/>
    <property type="project" value="UniProtKB-KW"/>
</dbReference>
<dbReference type="InterPro" id="IPR039537">
    <property type="entry name" value="Retrotran_Ty1/copia-like"/>
</dbReference>
<gene>
    <name evidence="10" type="ORF">Tci_451536</name>
</gene>
<evidence type="ECO:0000256" key="1">
    <source>
        <dbReference type="ARBA" id="ARBA00022722"/>
    </source>
</evidence>
<dbReference type="AlphaFoldDB" id="A0A699HX78"/>
<dbReference type="GO" id="GO:0006310">
    <property type="term" value="P:DNA recombination"/>
    <property type="evidence" value="ECO:0007669"/>
    <property type="project" value="UniProtKB-KW"/>
</dbReference>
<keyword evidence="8" id="KW-0808">Transferase</keyword>
<keyword evidence="5" id="KW-0460">Magnesium</keyword>
<evidence type="ECO:0000256" key="6">
    <source>
        <dbReference type="ARBA" id="ARBA00022908"/>
    </source>
</evidence>
<keyword evidence="8" id="KW-0239">DNA-directed DNA polymerase</keyword>
<keyword evidence="4" id="KW-0378">Hydrolase</keyword>
<dbReference type="GO" id="GO:0004519">
    <property type="term" value="F:endonuclease activity"/>
    <property type="evidence" value="ECO:0007669"/>
    <property type="project" value="UniProtKB-KW"/>
</dbReference>